<comment type="caution">
    <text evidence="2">The sequence shown here is derived from an EMBL/GenBank/DDBJ whole genome shotgun (WGS) entry which is preliminary data.</text>
</comment>
<organism evidence="2 3">
    <name type="scientific">Aspergillus nomiae NRRL (strain ATCC 15546 / NRRL 13137 / CBS 260.88 / M93)</name>
    <dbReference type="NCBI Taxonomy" id="1509407"/>
    <lineage>
        <taxon>Eukaryota</taxon>
        <taxon>Fungi</taxon>
        <taxon>Dikarya</taxon>
        <taxon>Ascomycota</taxon>
        <taxon>Pezizomycotina</taxon>
        <taxon>Eurotiomycetes</taxon>
        <taxon>Eurotiomycetidae</taxon>
        <taxon>Eurotiales</taxon>
        <taxon>Aspergillaceae</taxon>
        <taxon>Aspergillus</taxon>
        <taxon>Aspergillus subgen. Circumdati</taxon>
    </lineage>
</organism>
<dbReference type="AlphaFoldDB" id="A0A0L1IST1"/>
<dbReference type="PROSITE" id="PS51384">
    <property type="entry name" value="FAD_FR"/>
    <property type="match status" value="1"/>
</dbReference>
<dbReference type="Pfam" id="PF05705">
    <property type="entry name" value="DUF829"/>
    <property type="match status" value="1"/>
</dbReference>
<dbReference type="SUPFAM" id="SSF53474">
    <property type="entry name" value="alpha/beta-Hydrolases"/>
    <property type="match status" value="1"/>
</dbReference>
<sequence>MASLLTNTLPWHDGEIRMRNLFHIPPLSNPTVPALSYGATYMLLNSPLLAIGAVDRQGRPWTTLWGGEVGFAKPTSQSKIEVKTPVDIRHDPLADILLHDNSGESGQLVSGLVVDLATRKRAKLFGRKISGSIQLGEKSQADSSGVGIAQLLVQIEASLGNCPKYINIRNITPTLPTPRLISESAQLPSSALKLLGRADTLFISSRHGDVDMDTNIRGGPAGFVRVISNEPNGAVFAYPEYSGNRLYQTLGNLQTTPLAGFVFPDFETGNALYLTGQTEIFVGKEAAALLPRSNLAVRVTVTAARVRYLATEKASPAAIGDEKSSVTAMLVKKELLTPTICRFRFQISDPSKIGPWVPGQYATLSFQEELDMGYSHMKDDDPSSINDDYVRTFTISSYPVHNRSTEFEITARRHGNVTNYLFRTNERAGLEVPLKGFGGDFYLKVPSEHDKLPFIAGGIGITPLLAQLPGIGICHLRLLWSISIRDLGLVLDTFNRFPQLPHVTSLFITGPEPQDEKTTEQLATLDASEARVERRRMEAKDLDLSLADVWAHTYRIFYTRDSSKAFPFRFSAHPSTPFVDLGTPERPELITETKTSYDIPILSPTAYKPGYLLVSTFKYPSQSQPDGLSWALITLCTWLGGATPQRIQKYINGYRSLYPDSAILLITTRILEISALPFSVLHARLGPARDVIRQLNSSTAEGNPPSILLHIFSHGWCNTALQLAISLCTDSNHPSFEIGKYLGVVIFDCCPGDTSFDRAYQAAALSLPSSLPGQMVGKLLLYPAIGLINGLQMTGWMSSVRDMRKQLNDPQVFGASAARLYLYSTADRMVRWEDVESHQREAKSLLGCAVEGIEFPDSPHCALVRDHADQYWAEIKTFWTERRNKEPNMINSVLSERLRSRL</sequence>
<dbReference type="GO" id="GO:0016491">
    <property type="term" value="F:oxidoreductase activity"/>
    <property type="evidence" value="ECO:0007669"/>
    <property type="project" value="InterPro"/>
</dbReference>
<dbReference type="InterPro" id="IPR008547">
    <property type="entry name" value="DUF829_TMEM53"/>
</dbReference>
<gene>
    <name evidence="2" type="ORF">ANOM_009658</name>
</gene>
<protein>
    <recommendedName>
        <fullName evidence="1">FAD-binding FR-type domain-containing protein</fullName>
    </recommendedName>
</protein>
<dbReference type="Gene3D" id="2.30.110.10">
    <property type="entry name" value="Electron Transport, Fmn-binding Protein, Chain A"/>
    <property type="match status" value="1"/>
</dbReference>
<dbReference type="InterPro" id="IPR029058">
    <property type="entry name" value="AB_hydrolase_fold"/>
</dbReference>
<dbReference type="STRING" id="1509407.A0A0L1IST1"/>
<dbReference type="EMBL" id="JNOM01000337">
    <property type="protein sequence ID" value="KNG82539.1"/>
    <property type="molecule type" value="Genomic_DNA"/>
</dbReference>
<dbReference type="PANTHER" id="PTHR42815:SF2">
    <property type="entry name" value="FAD-BINDING, PUTATIVE (AFU_ORTHOLOGUE AFUA_6G07600)-RELATED"/>
    <property type="match status" value="1"/>
</dbReference>
<dbReference type="CDD" id="cd06197">
    <property type="entry name" value="FNR_like_2"/>
    <property type="match status" value="1"/>
</dbReference>
<dbReference type="Gene3D" id="2.40.30.10">
    <property type="entry name" value="Translation factors"/>
    <property type="match status" value="1"/>
</dbReference>
<dbReference type="RefSeq" id="XP_015403462.1">
    <property type="nucleotide sequence ID" value="XM_015554914.1"/>
</dbReference>
<proteinExistence type="predicted"/>
<evidence type="ECO:0000259" key="1">
    <source>
        <dbReference type="PROSITE" id="PS51384"/>
    </source>
</evidence>
<dbReference type="OrthoDB" id="436496at2759"/>
<accession>A0A0L1IST1</accession>
<reference evidence="2 3" key="1">
    <citation type="submission" date="2014-06" db="EMBL/GenBank/DDBJ databases">
        <title>The Genome of the Aflatoxigenic Filamentous Fungus Aspergillus nomius.</title>
        <authorList>
            <person name="Moore M.G."/>
            <person name="Shannon B.M."/>
            <person name="Brian M.M."/>
        </authorList>
    </citation>
    <scope>NUCLEOTIDE SEQUENCE [LARGE SCALE GENOMIC DNA]</scope>
    <source>
        <strain evidence="2 3">NRRL 13137</strain>
    </source>
</reference>
<dbReference type="InterPro" id="IPR017927">
    <property type="entry name" value="FAD-bd_FR_type"/>
</dbReference>
<evidence type="ECO:0000313" key="2">
    <source>
        <dbReference type="EMBL" id="KNG82539.1"/>
    </source>
</evidence>
<dbReference type="Proteomes" id="UP000037505">
    <property type="component" value="Unassembled WGS sequence"/>
</dbReference>
<keyword evidence="3" id="KW-1185">Reference proteome</keyword>
<name>A0A0L1IST1_ASPN3</name>
<feature type="domain" description="FAD-binding FR-type" evidence="1">
    <location>
        <begin position="323"/>
        <end position="444"/>
    </location>
</feature>
<dbReference type="InterPro" id="IPR012349">
    <property type="entry name" value="Split_barrel_FMN-bd"/>
</dbReference>
<evidence type="ECO:0000313" key="3">
    <source>
        <dbReference type="Proteomes" id="UP000037505"/>
    </source>
</evidence>
<dbReference type="GeneID" id="26811462"/>
<dbReference type="SUPFAM" id="SSF63380">
    <property type="entry name" value="Riboflavin synthase domain-like"/>
    <property type="match status" value="1"/>
</dbReference>
<dbReference type="PANTHER" id="PTHR42815">
    <property type="entry name" value="FAD-BINDING, PUTATIVE (AFU_ORTHOLOGUE AFUA_6G07600)-RELATED"/>
    <property type="match status" value="1"/>
</dbReference>
<dbReference type="InterPro" id="IPR017938">
    <property type="entry name" value="Riboflavin_synthase-like_b-brl"/>
</dbReference>